<keyword evidence="2 10" id="KW-0479">Metal-binding</keyword>
<dbReference type="PROSITE" id="PS50060">
    <property type="entry name" value="MAM_2"/>
    <property type="match status" value="1"/>
</dbReference>
<evidence type="ECO:0000256" key="6">
    <source>
        <dbReference type="ARBA" id="ARBA00023049"/>
    </source>
</evidence>
<proteinExistence type="predicted"/>
<comment type="caution">
    <text evidence="10">Lacks conserved residue(s) required for the propagation of feature annotation.</text>
</comment>
<evidence type="ECO:0000256" key="9">
    <source>
        <dbReference type="ARBA" id="ARBA00023180"/>
    </source>
</evidence>
<evidence type="ECO:0000256" key="11">
    <source>
        <dbReference type="RuleBase" id="RU361183"/>
    </source>
</evidence>
<protein>
    <recommendedName>
        <fullName evidence="11">Metalloendopeptidase</fullName>
        <ecNumber evidence="11">3.4.24.-</ecNumber>
    </recommendedName>
</protein>
<dbReference type="PRINTS" id="PR00480">
    <property type="entry name" value="ASTACIN"/>
</dbReference>
<dbReference type="PANTHER" id="PTHR10127:SF903">
    <property type="entry name" value="MEPRIN A SUBUNIT"/>
    <property type="match status" value="1"/>
</dbReference>
<dbReference type="GO" id="GO:0004222">
    <property type="term" value="F:metalloendopeptidase activity"/>
    <property type="evidence" value="ECO:0007669"/>
    <property type="project" value="UniProtKB-UniRule"/>
</dbReference>
<gene>
    <name evidence="14" type="primary">LOC107677797</name>
</gene>
<dbReference type="FunFam" id="3.40.390.10:FF:000015">
    <property type="entry name" value="Meprin A subunit"/>
    <property type="match status" value="1"/>
</dbReference>
<accession>A0A671NR31</accession>
<evidence type="ECO:0000259" key="12">
    <source>
        <dbReference type="PROSITE" id="PS50060"/>
    </source>
</evidence>
<keyword evidence="1 11" id="KW-0645">Protease</keyword>
<dbReference type="GO" id="GO:0008270">
    <property type="term" value="F:zinc ion binding"/>
    <property type="evidence" value="ECO:0007669"/>
    <property type="project" value="UniProtKB-UniRule"/>
</dbReference>
<evidence type="ECO:0000313" key="15">
    <source>
        <dbReference type="Proteomes" id="UP000472260"/>
    </source>
</evidence>
<reference evidence="14" key="2">
    <citation type="submission" date="2025-09" db="UniProtKB">
        <authorList>
            <consortium name="Ensembl"/>
        </authorList>
    </citation>
    <scope>IDENTIFICATION</scope>
</reference>
<keyword evidence="8" id="KW-1015">Disulfide bond</keyword>
<dbReference type="Ensembl" id="ENSSANT00000051750.1">
    <property type="protein sequence ID" value="ENSSANP00000048676.1"/>
    <property type="gene ID" value="ENSSANG00000024451.1"/>
</dbReference>
<keyword evidence="6 11" id="KW-0482">Metalloprotease</keyword>
<evidence type="ECO:0000313" key="14">
    <source>
        <dbReference type="Ensembl" id="ENSSANP00000048676.1"/>
    </source>
</evidence>
<evidence type="ECO:0000256" key="4">
    <source>
        <dbReference type="ARBA" id="ARBA00022801"/>
    </source>
</evidence>
<keyword evidence="4 11" id="KW-0378">Hydrolase</keyword>
<dbReference type="EC" id="3.4.24.-" evidence="11"/>
<dbReference type="SUPFAM" id="SSF49899">
    <property type="entry name" value="Concanavalin A-like lectins/glucanases"/>
    <property type="match status" value="1"/>
</dbReference>
<dbReference type="PROSITE" id="PS51864">
    <property type="entry name" value="ASTACIN"/>
    <property type="match status" value="1"/>
</dbReference>
<dbReference type="Pfam" id="PF00629">
    <property type="entry name" value="MAM"/>
    <property type="match status" value="1"/>
</dbReference>
<evidence type="ECO:0000256" key="10">
    <source>
        <dbReference type="PROSITE-ProRule" id="PRU01211"/>
    </source>
</evidence>
<organism evidence="14 15">
    <name type="scientific">Sinocyclocheilus anshuiensis</name>
    <dbReference type="NCBI Taxonomy" id="1608454"/>
    <lineage>
        <taxon>Eukaryota</taxon>
        <taxon>Metazoa</taxon>
        <taxon>Chordata</taxon>
        <taxon>Craniata</taxon>
        <taxon>Vertebrata</taxon>
        <taxon>Euteleostomi</taxon>
        <taxon>Actinopterygii</taxon>
        <taxon>Neopterygii</taxon>
        <taxon>Teleostei</taxon>
        <taxon>Ostariophysi</taxon>
        <taxon>Cypriniformes</taxon>
        <taxon>Cyprinidae</taxon>
        <taxon>Cyprininae</taxon>
        <taxon>Sinocyclocheilus</taxon>
    </lineage>
</organism>
<dbReference type="Pfam" id="PF01400">
    <property type="entry name" value="Astacin"/>
    <property type="match status" value="1"/>
</dbReference>
<dbReference type="InterPro" id="IPR024079">
    <property type="entry name" value="MetalloPept_cat_dom_sf"/>
</dbReference>
<keyword evidence="5 10" id="KW-0862">Zinc</keyword>
<dbReference type="Gene3D" id="2.60.120.200">
    <property type="match status" value="1"/>
</dbReference>
<dbReference type="GO" id="GO:0006508">
    <property type="term" value="P:proteolysis"/>
    <property type="evidence" value="ECO:0007669"/>
    <property type="project" value="UniProtKB-KW"/>
</dbReference>
<evidence type="ECO:0000256" key="7">
    <source>
        <dbReference type="ARBA" id="ARBA00023145"/>
    </source>
</evidence>
<name>A0A671NR31_9TELE</name>
<dbReference type="GO" id="GO:0016020">
    <property type="term" value="C:membrane"/>
    <property type="evidence" value="ECO:0007669"/>
    <property type="project" value="InterPro"/>
</dbReference>
<dbReference type="CDD" id="cd06263">
    <property type="entry name" value="MAM"/>
    <property type="match status" value="1"/>
</dbReference>
<evidence type="ECO:0000256" key="2">
    <source>
        <dbReference type="ARBA" id="ARBA00022723"/>
    </source>
</evidence>
<reference evidence="14" key="1">
    <citation type="submission" date="2025-08" db="UniProtKB">
        <authorList>
            <consortium name="Ensembl"/>
        </authorList>
    </citation>
    <scope>IDENTIFICATION</scope>
</reference>
<dbReference type="SUPFAM" id="SSF55486">
    <property type="entry name" value="Metalloproteases ('zincins'), catalytic domain"/>
    <property type="match status" value="1"/>
</dbReference>
<dbReference type="Gene3D" id="3.40.390.10">
    <property type="entry name" value="Collagenase (Catalytic Domain)"/>
    <property type="match status" value="1"/>
</dbReference>
<comment type="cofactor">
    <cofactor evidence="10 11">
        <name>Zn(2+)</name>
        <dbReference type="ChEBI" id="CHEBI:29105"/>
    </cofactor>
    <text evidence="10 11">Binds 1 zinc ion per subunit.</text>
</comment>
<keyword evidence="7" id="KW-0865">Zymogen</keyword>
<feature type="binding site" evidence="10">
    <location>
        <position position="132"/>
    </location>
    <ligand>
        <name>Zn(2+)</name>
        <dbReference type="ChEBI" id="CHEBI:29105"/>
        <note>catalytic</note>
    </ligand>
</feature>
<dbReference type="SMART" id="SM00235">
    <property type="entry name" value="ZnMc"/>
    <property type="match status" value="1"/>
</dbReference>
<feature type="binding site" evidence="10">
    <location>
        <position position="138"/>
    </location>
    <ligand>
        <name>Zn(2+)</name>
        <dbReference type="ChEBI" id="CHEBI:29105"/>
        <note>catalytic</note>
    </ligand>
</feature>
<dbReference type="InterPro" id="IPR013320">
    <property type="entry name" value="ConA-like_dom_sf"/>
</dbReference>
<dbReference type="InterPro" id="IPR006026">
    <property type="entry name" value="Peptidase_Metallo"/>
</dbReference>
<feature type="binding site" evidence="10">
    <location>
        <position position="128"/>
    </location>
    <ligand>
        <name>Zn(2+)</name>
        <dbReference type="ChEBI" id="CHEBI:29105"/>
        <note>catalytic</note>
    </ligand>
</feature>
<dbReference type="InterPro" id="IPR000998">
    <property type="entry name" value="MAM_dom"/>
</dbReference>
<evidence type="ECO:0000256" key="5">
    <source>
        <dbReference type="ARBA" id="ARBA00022833"/>
    </source>
</evidence>
<keyword evidence="15" id="KW-1185">Reference proteome</keyword>
<dbReference type="SMART" id="SM00137">
    <property type="entry name" value="MAM"/>
    <property type="match status" value="1"/>
</dbReference>
<sequence length="514" mass="58536">LTEILLFMHIYCELNSLVALGLNLIEGDIMEVLRFQISQLLNIECNFSIVVHSVLFVFIGMNDRGVILRAFEQFRLKSCVDFKPRAAEEFHISVESHKGCWSYIGRSSPGGQTLSIGEDCGRKGIVEHQFLHALGLNHEHSRYDRDDYVTIKYENIVKGYESYFNKHSENVSTTQETPYDYYSVMHFDKNAFSNGNGSTIITKSPEFQDVIGQLMEMSEHDATELNKLYKCNSSVSFLDHCSFDEESLCEMSVSSAAGYGWQREKSVSEMLHFHHICSCTHYTAVLMPAGTSFFMHFSTEGRNEGDAARLESKTVTPTRDCKVQCLQFYYYHSGNESDLLNIWIRELQNQADSTGALRLMDQITETPGNYWKLHHVQLNANKSFQVVFEAHKGAGTSSGGFSLDDINISETQCPFIWQIRDFEKKLDSGFDLYDELVFYNGPVFFKLLTREDLARREFIKGGDLILLFTMQGGICEGTSENKFNCCIKSNRSIISKIISINVVHHSRYLSAASE</sequence>
<keyword evidence="3" id="KW-0732">Signal</keyword>
<keyword evidence="9" id="KW-0325">Glycoprotein</keyword>
<evidence type="ECO:0000256" key="8">
    <source>
        <dbReference type="ARBA" id="ARBA00023157"/>
    </source>
</evidence>
<feature type="domain" description="Peptidase M12A" evidence="13">
    <location>
        <begin position="31"/>
        <end position="232"/>
    </location>
</feature>
<dbReference type="Proteomes" id="UP000472260">
    <property type="component" value="Unassembled WGS sequence"/>
</dbReference>
<feature type="domain" description="MAM" evidence="12">
    <location>
        <begin position="239"/>
        <end position="415"/>
    </location>
</feature>
<evidence type="ECO:0000256" key="3">
    <source>
        <dbReference type="ARBA" id="ARBA00022729"/>
    </source>
</evidence>
<evidence type="ECO:0000259" key="13">
    <source>
        <dbReference type="PROSITE" id="PS51864"/>
    </source>
</evidence>
<dbReference type="AlphaFoldDB" id="A0A671NR31"/>
<dbReference type="InterPro" id="IPR001506">
    <property type="entry name" value="Peptidase_M12A"/>
</dbReference>
<evidence type="ECO:0000256" key="1">
    <source>
        <dbReference type="ARBA" id="ARBA00022670"/>
    </source>
</evidence>
<dbReference type="PANTHER" id="PTHR10127">
    <property type="entry name" value="DISCOIDIN, CUB, EGF, LAMININ , AND ZINC METALLOPROTEASE DOMAIN CONTAINING"/>
    <property type="match status" value="1"/>
</dbReference>